<dbReference type="Proteomes" id="UP001597419">
    <property type="component" value="Unassembled WGS sequence"/>
</dbReference>
<sequence length="514" mass="55219">MDDFPYSLLIAIFGVLVPVVAFLWEFVLIGRKRLGYRIQMDTTVTGEIPSEHIGALELLHRETGRPLVNPSFVLLRIENHGSTAIKDTDYRNPREVAHGIQIRFPGRTVAGFVVTELSDPELANNFGENSGLTRKEVEDAHGHKVGVIELPKTQLSRNDHYKVLAVLEPTTGNGSTPEGNSKPQIVGALLGGRVVRTKGGTGLSRNTLALILFLVAIILAQLGISLYSSPAPLDCAKGNLTLTGSTAFAPVLEEATRQYRNSCGDATFTPAFHGSNEGLRTLNEAGRKAGAGPDMLGFTDGAKEEGYPQLLPRPIAFSLFTLVVNKDAGVQDLTVTQIRQIYDGRFGNWKELGGADQPIRLISRSPDSGTRKAFQARLLDGRREPGTNSDDCAKVSTGAPPGVIRCERPTTGDLMNAVAATPGALGYAELGAITGGTDLLPVRIGGNQATLDGAVHAAYPFWETEYAYTYGEPKADSLAASFLRYLTNQVGKDVIRSFGNRPCTELANPVLCHP</sequence>
<dbReference type="RefSeq" id="WP_345402295.1">
    <property type="nucleotide sequence ID" value="NZ_BAABHG010000013.1"/>
</dbReference>
<name>A0ABW5G7Q2_9PSEU</name>
<keyword evidence="5" id="KW-1185">Reference proteome</keyword>
<keyword evidence="1" id="KW-0732">Signal</keyword>
<feature type="transmembrane region" description="Helical" evidence="2">
    <location>
        <begin position="6"/>
        <end position="30"/>
    </location>
</feature>
<keyword evidence="2" id="KW-0812">Transmembrane</keyword>
<dbReference type="Pfam" id="PF12849">
    <property type="entry name" value="PBP_like_2"/>
    <property type="match status" value="1"/>
</dbReference>
<dbReference type="EMBL" id="JBHUKU010000001">
    <property type="protein sequence ID" value="MFD2457157.1"/>
    <property type="molecule type" value="Genomic_DNA"/>
</dbReference>
<dbReference type="PANTHER" id="PTHR30570:SF1">
    <property type="entry name" value="PHOSPHATE-BINDING PROTEIN PSTS"/>
    <property type="match status" value="1"/>
</dbReference>
<keyword evidence="2" id="KW-0472">Membrane</keyword>
<dbReference type="InterPro" id="IPR050811">
    <property type="entry name" value="Phosphate_ABC_transporter"/>
</dbReference>
<proteinExistence type="predicted"/>
<keyword evidence="2" id="KW-1133">Transmembrane helix</keyword>
<feature type="transmembrane region" description="Helical" evidence="2">
    <location>
        <begin position="208"/>
        <end position="227"/>
    </location>
</feature>
<dbReference type="InterPro" id="IPR024370">
    <property type="entry name" value="PBP_domain"/>
</dbReference>
<evidence type="ECO:0000313" key="5">
    <source>
        <dbReference type="Proteomes" id="UP001597419"/>
    </source>
</evidence>
<accession>A0ABW5G7Q2</accession>
<evidence type="ECO:0000256" key="1">
    <source>
        <dbReference type="ARBA" id="ARBA00022729"/>
    </source>
</evidence>
<reference evidence="5" key="1">
    <citation type="journal article" date="2019" name="Int. J. Syst. Evol. Microbiol.">
        <title>The Global Catalogue of Microorganisms (GCM) 10K type strain sequencing project: providing services to taxonomists for standard genome sequencing and annotation.</title>
        <authorList>
            <consortium name="The Broad Institute Genomics Platform"/>
            <consortium name="The Broad Institute Genome Sequencing Center for Infectious Disease"/>
            <person name="Wu L."/>
            <person name="Ma J."/>
        </authorList>
    </citation>
    <scope>NUCLEOTIDE SEQUENCE [LARGE SCALE GENOMIC DNA]</scope>
    <source>
        <strain evidence="5">CGMCC 4.7643</strain>
    </source>
</reference>
<comment type="caution">
    <text evidence="4">The sequence shown here is derived from an EMBL/GenBank/DDBJ whole genome shotgun (WGS) entry which is preliminary data.</text>
</comment>
<dbReference type="PANTHER" id="PTHR30570">
    <property type="entry name" value="PERIPLASMIC PHOSPHATE BINDING COMPONENT OF PHOSPHATE ABC TRANSPORTER"/>
    <property type="match status" value="1"/>
</dbReference>
<evidence type="ECO:0000259" key="3">
    <source>
        <dbReference type="Pfam" id="PF12849"/>
    </source>
</evidence>
<protein>
    <submittedName>
        <fullName evidence="4">Substrate-binding domain-containing protein</fullName>
    </submittedName>
</protein>
<dbReference type="Gene3D" id="3.40.190.10">
    <property type="entry name" value="Periplasmic binding protein-like II"/>
    <property type="match status" value="2"/>
</dbReference>
<evidence type="ECO:0000313" key="4">
    <source>
        <dbReference type="EMBL" id="MFD2457157.1"/>
    </source>
</evidence>
<gene>
    <name evidence="4" type="ORF">ACFSYJ_01035</name>
</gene>
<organism evidence="4 5">
    <name type="scientific">Amycolatopsis samaneae</name>
    <dbReference type="NCBI Taxonomy" id="664691"/>
    <lineage>
        <taxon>Bacteria</taxon>
        <taxon>Bacillati</taxon>
        <taxon>Actinomycetota</taxon>
        <taxon>Actinomycetes</taxon>
        <taxon>Pseudonocardiales</taxon>
        <taxon>Pseudonocardiaceae</taxon>
        <taxon>Amycolatopsis</taxon>
    </lineage>
</organism>
<feature type="domain" description="PBP" evidence="3">
    <location>
        <begin position="232"/>
        <end position="488"/>
    </location>
</feature>
<dbReference type="SUPFAM" id="SSF53850">
    <property type="entry name" value="Periplasmic binding protein-like II"/>
    <property type="match status" value="1"/>
</dbReference>
<evidence type="ECO:0000256" key="2">
    <source>
        <dbReference type="SAM" id="Phobius"/>
    </source>
</evidence>